<keyword evidence="8" id="KW-1185">Reference proteome</keyword>
<feature type="transmembrane region" description="Helical" evidence="6">
    <location>
        <begin position="395"/>
        <end position="417"/>
    </location>
</feature>
<dbReference type="Proteomes" id="UP000024332">
    <property type="component" value="Unassembled WGS sequence"/>
</dbReference>
<dbReference type="GO" id="GO:0005886">
    <property type="term" value="C:plasma membrane"/>
    <property type="evidence" value="ECO:0007669"/>
    <property type="project" value="UniProtKB-SubCell"/>
</dbReference>
<dbReference type="PANTHER" id="PTHR42770">
    <property type="entry name" value="AMINO ACID TRANSPORTER-RELATED"/>
    <property type="match status" value="1"/>
</dbReference>
<keyword evidence="5 6" id="KW-0472">Membrane</keyword>
<name>A0A031LYM6_9CREN</name>
<dbReference type="PANTHER" id="PTHR42770:SF7">
    <property type="entry name" value="MEMBRANE PROTEIN"/>
    <property type="match status" value="1"/>
</dbReference>
<evidence type="ECO:0000256" key="3">
    <source>
        <dbReference type="ARBA" id="ARBA00022692"/>
    </source>
</evidence>
<sequence>MSRNLFVRESSGLSKEVGILDSIMLNLGNMSAGVALFNSISPYISQGGIVWLAAILGLVFTLPQAYIYMYLTGRIHRTGGDYVWISRLLNGPLGIVMAFALMIESTAFFALTAFFFSSAVSEVLTTIGTMDGISSLVSLSNTISSSIYSYLLGGLLFAFIIAFNIFKAKWGYMLVTIGTIVSLITTFVAMIVIGINIPHFSTSISPFLHYMKIAPPPGFASSITPFSFISTLLILPLLAIFTYPWMQATPAVASEVKKVNYVKMGVLVPLLLTGFLVITGFGLLYAAGGYAFTNYEFINNGFTYTFWTVAIALTSNPLLQWIIGLGLMAWEFAILAYGVIVFSRYIFAMSFDRVFPEIFTRLSKGGSPVYTHLFDLGLTLAFLILPVVSYNGATALYGAIVIGMIYFMTVSVAGGIYGFKNKSVPLLAASVFEVVYFIFLTYEAVTNPVFSFSEPNGAPNPITLGFVVGSFVIGALIYYVAKLINSRKGVDISNIFKEIPPD</sequence>
<dbReference type="Gene3D" id="1.20.1740.10">
    <property type="entry name" value="Amino acid/polyamine transporter I"/>
    <property type="match status" value="1"/>
</dbReference>
<feature type="transmembrane region" description="Helical" evidence="6">
    <location>
        <begin position="329"/>
        <end position="348"/>
    </location>
</feature>
<proteinExistence type="predicted"/>
<evidence type="ECO:0000256" key="4">
    <source>
        <dbReference type="ARBA" id="ARBA00022989"/>
    </source>
</evidence>
<feature type="transmembrane region" description="Helical" evidence="6">
    <location>
        <begin position="462"/>
        <end position="481"/>
    </location>
</feature>
<feature type="transmembrane region" description="Helical" evidence="6">
    <location>
        <begin position="147"/>
        <end position="166"/>
    </location>
</feature>
<keyword evidence="4 6" id="KW-1133">Transmembrane helix</keyword>
<dbReference type="STRING" id="1160895.CM19_00035"/>
<dbReference type="AlphaFoldDB" id="A0A031LYM6"/>
<comment type="caution">
    <text evidence="7">The sequence shown here is derived from an EMBL/GenBank/DDBJ whole genome shotgun (WGS) entry which is preliminary data.</text>
</comment>
<evidence type="ECO:0000313" key="7">
    <source>
        <dbReference type="EMBL" id="EZQ12268.1"/>
    </source>
</evidence>
<dbReference type="RefSeq" id="WP_048098420.1">
    <property type="nucleotide sequence ID" value="NZ_JFZT01000001.1"/>
</dbReference>
<dbReference type="Pfam" id="PF13520">
    <property type="entry name" value="AA_permease_2"/>
    <property type="match status" value="1"/>
</dbReference>
<feature type="transmembrane region" description="Helical" evidence="6">
    <location>
        <begin position="218"/>
        <end position="246"/>
    </location>
</feature>
<evidence type="ECO:0000256" key="5">
    <source>
        <dbReference type="ARBA" id="ARBA00023136"/>
    </source>
</evidence>
<keyword evidence="2" id="KW-1003">Cell membrane</keyword>
<feature type="transmembrane region" description="Helical" evidence="6">
    <location>
        <begin position="49"/>
        <end position="70"/>
    </location>
</feature>
<evidence type="ECO:0000256" key="2">
    <source>
        <dbReference type="ARBA" id="ARBA00022475"/>
    </source>
</evidence>
<evidence type="ECO:0000256" key="6">
    <source>
        <dbReference type="SAM" id="Phobius"/>
    </source>
</evidence>
<organism evidence="7 8">
    <name type="scientific">Candidatus Acidianus copahuensis</name>
    <dbReference type="NCBI Taxonomy" id="1160895"/>
    <lineage>
        <taxon>Archaea</taxon>
        <taxon>Thermoproteota</taxon>
        <taxon>Thermoprotei</taxon>
        <taxon>Sulfolobales</taxon>
        <taxon>Sulfolobaceae</taxon>
        <taxon>Acidianus</taxon>
    </lineage>
</organism>
<feature type="transmembrane region" description="Helical" evidence="6">
    <location>
        <begin position="266"/>
        <end position="292"/>
    </location>
</feature>
<dbReference type="OrthoDB" id="43026at2157"/>
<reference evidence="7 8" key="1">
    <citation type="submission" date="2014-03" db="EMBL/GenBank/DDBJ databases">
        <title>Draft genome sequence of the novel thermoacidophilic archaea Acidianus copahuensis ALE1 strain, isolated from Copahue volcanic area in Neuquen Argentina.</title>
        <authorList>
            <person name="Urbieta M.S."/>
            <person name="Rascovan N."/>
            <person name="Castro C."/>
            <person name="Revale S."/>
            <person name="Giaveno M.A."/>
            <person name="Vazquez M.P."/>
            <person name="Donati E.R."/>
        </authorList>
    </citation>
    <scope>NUCLEOTIDE SEQUENCE [LARGE SCALE GENOMIC DNA]</scope>
    <source>
        <strain evidence="7 8">ALE1</strain>
    </source>
</reference>
<dbReference type="PIRSF" id="PIRSF006060">
    <property type="entry name" value="AA_transporter"/>
    <property type="match status" value="1"/>
</dbReference>
<accession>A0A031LYM6</accession>
<comment type="subcellular location">
    <subcellularLocation>
        <location evidence="1">Cell membrane</location>
        <topology evidence="1">Multi-pass membrane protein</topology>
    </subcellularLocation>
</comment>
<feature type="transmembrane region" description="Helical" evidence="6">
    <location>
        <begin position="172"/>
        <end position="197"/>
    </location>
</feature>
<dbReference type="GO" id="GO:0022857">
    <property type="term" value="F:transmembrane transporter activity"/>
    <property type="evidence" value="ECO:0007669"/>
    <property type="project" value="InterPro"/>
</dbReference>
<dbReference type="EMBL" id="JFZT01000001">
    <property type="protein sequence ID" value="EZQ12268.1"/>
    <property type="molecule type" value="Genomic_DNA"/>
</dbReference>
<feature type="transmembrane region" description="Helical" evidence="6">
    <location>
        <begin position="424"/>
        <end position="442"/>
    </location>
</feature>
<evidence type="ECO:0000313" key="8">
    <source>
        <dbReference type="Proteomes" id="UP000024332"/>
    </source>
</evidence>
<gene>
    <name evidence="7" type="ORF">CM19_00035</name>
</gene>
<feature type="transmembrane region" description="Helical" evidence="6">
    <location>
        <begin position="369"/>
        <end position="389"/>
    </location>
</feature>
<evidence type="ECO:0000256" key="1">
    <source>
        <dbReference type="ARBA" id="ARBA00004651"/>
    </source>
</evidence>
<dbReference type="InterPro" id="IPR050367">
    <property type="entry name" value="APC_superfamily"/>
</dbReference>
<dbReference type="InterPro" id="IPR002293">
    <property type="entry name" value="AA/rel_permease1"/>
</dbReference>
<keyword evidence="3 6" id="KW-0812">Transmembrane</keyword>
<protein>
    <submittedName>
        <fullName evidence="7">Amino acid permease</fullName>
    </submittedName>
</protein>